<dbReference type="Proteomes" id="UP000005233">
    <property type="component" value="Chromosome"/>
</dbReference>
<dbReference type="AlphaFoldDB" id="H8IA40"/>
<organism evidence="1 2">
    <name type="scientific">Methanocella conradii (strain DSM 24694 / JCM 17849 / CGMCC 1.5162 / HZ254)</name>
    <dbReference type="NCBI Taxonomy" id="1041930"/>
    <lineage>
        <taxon>Archaea</taxon>
        <taxon>Methanobacteriati</taxon>
        <taxon>Methanobacteriota</taxon>
        <taxon>Stenosarchaea group</taxon>
        <taxon>Methanomicrobia</taxon>
        <taxon>Methanocellales</taxon>
        <taxon>Methanocellaceae</taxon>
        <taxon>Methanocella</taxon>
    </lineage>
</organism>
<proteinExistence type="predicted"/>
<dbReference type="STRING" id="1041930.Mtc_0335"/>
<name>H8IA40_METCZ</name>
<reference evidence="1 2" key="1">
    <citation type="journal article" date="2012" name="J. Bacteriol.">
        <title>Complete genome sequence of a thermophilic methanogen, Methanocella conradii HZ254, isolated from Chinese rice field soil.</title>
        <authorList>
            <person name="Lu Z."/>
            <person name="Lu Y."/>
        </authorList>
    </citation>
    <scope>NUCLEOTIDE SEQUENCE [LARGE SCALE GENOMIC DNA]</scope>
    <source>
        <strain evidence="2">DSM 24694 / JCM 17849 / CGMCC 1.5162 / HZ254</strain>
    </source>
</reference>
<dbReference type="KEGG" id="mez:Mtc_0335"/>
<dbReference type="RefSeq" id="WP_014404945.1">
    <property type="nucleotide sequence ID" value="NC_017034.1"/>
</dbReference>
<dbReference type="EMBL" id="CP003243">
    <property type="protein sequence ID" value="AFC99106.1"/>
    <property type="molecule type" value="Genomic_DNA"/>
</dbReference>
<protein>
    <submittedName>
        <fullName evidence="1">Uncharacterized protein</fullName>
    </submittedName>
</protein>
<sequence>MDREHEIASGNVDELLIFIKEAREGKLADIEQSSLSYLRYNILFETMEEEQYYYSIR</sequence>
<dbReference type="HOGENOM" id="CLU_2985669_0_0_2"/>
<dbReference type="GeneID" id="43501108"/>
<evidence type="ECO:0000313" key="1">
    <source>
        <dbReference type="EMBL" id="AFC99106.1"/>
    </source>
</evidence>
<keyword evidence="2" id="KW-1185">Reference proteome</keyword>
<accession>H8IA40</accession>
<evidence type="ECO:0000313" key="2">
    <source>
        <dbReference type="Proteomes" id="UP000005233"/>
    </source>
</evidence>
<gene>
    <name evidence="1" type="ordered locus">Mtc_0335</name>
</gene>